<dbReference type="RefSeq" id="WP_104519878.1">
    <property type="nucleotide sequence ID" value="NZ_NHRY01000181.1"/>
</dbReference>
<sequence>MPHPDWLSQVVTITGPAGDIAALRAAAAGAGVTPWVYDYDALEEGWFLWLIGPPRRVPSVAAARLYAAQLREANAQVHERAIGFVGMVRTCPFDLHALVPVPPAILRLPETDPVALTWLWQHWGTTWPLRDVRMRPLDAAELAALGAGQGAFRVALVSADWTPWPVLAMIQVRWPALTVRVAVDYG</sequence>
<dbReference type="AlphaFoldDB" id="A0A2S6NBE6"/>
<dbReference type="Proteomes" id="UP000239724">
    <property type="component" value="Unassembled WGS sequence"/>
</dbReference>
<dbReference type="OrthoDB" id="7240222at2"/>
<organism evidence="1 2">
    <name type="scientific">Rhodopila globiformis</name>
    <name type="common">Rhodopseudomonas globiformis</name>
    <dbReference type="NCBI Taxonomy" id="1071"/>
    <lineage>
        <taxon>Bacteria</taxon>
        <taxon>Pseudomonadati</taxon>
        <taxon>Pseudomonadota</taxon>
        <taxon>Alphaproteobacteria</taxon>
        <taxon>Acetobacterales</taxon>
        <taxon>Acetobacteraceae</taxon>
        <taxon>Rhodopila</taxon>
    </lineage>
</organism>
<evidence type="ECO:0000313" key="2">
    <source>
        <dbReference type="Proteomes" id="UP000239724"/>
    </source>
</evidence>
<name>A0A2S6NBE6_RHOGL</name>
<protein>
    <submittedName>
        <fullName evidence="1">Uncharacterized protein</fullName>
    </submittedName>
</protein>
<gene>
    <name evidence="1" type="ORF">CCS01_16235</name>
</gene>
<comment type="caution">
    <text evidence="1">The sequence shown here is derived from an EMBL/GenBank/DDBJ whole genome shotgun (WGS) entry which is preliminary data.</text>
</comment>
<reference evidence="1 2" key="1">
    <citation type="journal article" date="2018" name="Arch. Microbiol.">
        <title>New insights into the metabolic potential of the phototrophic purple bacterium Rhodopila globiformis DSM 161(T) from its draft genome sequence and evidence for a vanadium-dependent nitrogenase.</title>
        <authorList>
            <person name="Imhoff J.F."/>
            <person name="Rahn T."/>
            <person name="Kunzel S."/>
            <person name="Neulinger S.C."/>
        </authorList>
    </citation>
    <scope>NUCLEOTIDE SEQUENCE [LARGE SCALE GENOMIC DNA]</scope>
    <source>
        <strain evidence="1 2">DSM 161</strain>
    </source>
</reference>
<accession>A0A2S6NBE6</accession>
<evidence type="ECO:0000313" key="1">
    <source>
        <dbReference type="EMBL" id="PPQ31921.1"/>
    </source>
</evidence>
<dbReference type="EMBL" id="NHRY01000181">
    <property type="protein sequence ID" value="PPQ31921.1"/>
    <property type="molecule type" value="Genomic_DNA"/>
</dbReference>
<proteinExistence type="predicted"/>
<keyword evidence="2" id="KW-1185">Reference proteome</keyword>